<comment type="caution">
    <text evidence="3">The sequence shown here is derived from an EMBL/GenBank/DDBJ whole genome shotgun (WGS) entry which is preliminary data.</text>
</comment>
<dbReference type="EMBL" id="JAUKVY010000007">
    <property type="protein sequence ID" value="MDO1532960.1"/>
    <property type="molecule type" value="Genomic_DNA"/>
</dbReference>
<feature type="compositionally biased region" description="Low complexity" evidence="1">
    <location>
        <begin position="37"/>
        <end position="47"/>
    </location>
</feature>
<gene>
    <name evidence="3" type="ORF">Q2T77_11735</name>
</gene>
<reference evidence="3" key="1">
    <citation type="submission" date="2023-06" db="EMBL/GenBank/DDBJ databases">
        <authorList>
            <person name="Jiang Y."/>
            <person name="Liu Q."/>
        </authorList>
    </citation>
    <scope>NUCLEOTIDE SEQUENCE</scope>
    <source>
        <strain evidence="3">CGMCC 1.12090</strain>
    </source>
</reference>
<evidence type="ECO:0000256" key="1">
    <source>
        <dbReference type="SAM" id="MobiDB-lite"/>
    </source>
</evidence>
<keyword evidence="2" id="KW-0812">Transmembrane</keyword>
<protein>
    <submittedName>
        <fullName evidence="3">Uncharacterized protein</fullName>
    </submittedName>
</protein>
<proteinExistence type="predicted"/>
<evidence type="ECO:0000313" key="3">
    <source>
        <dbReference type="EMBL" id="MDO1532960.1"/>
    </source>
</evidence>
<evidence type="ECO:0000313" key="4">
    <source>
        <dbReference type="Proteomes" id="UP001169027"/>
    </source>
</evidence>
<sequence>MEIGIIGLVIALLSGLASFALGRWLSKRRREKKADQARAAAEAGQSRQVRRARERQQKR</sequence>
<name>A0ABT8S1Z9_9BURK</name>
<dbReference type="Proteomes" id="UP001169027">
    <property type="component" value="Unassembled WGS sequence"/>
</dbReference>
<keyword evidence="4" id="KW-1185">Reference proteome</keyword>
<keyword evidence="2" id="KW-1133">Transmembrane helix</keyword>
<feature type="compositionally biased region" description="Basic residues" evidence="1">
    <location>
        <begin position="48"/>
        <end position="59"/>
    </location>
</feature>
<keyword evidence="2" id="KW-0472">Membrane</keyword>
<organism evidence="3 4">
    <name type="scientific">Variovorax ginsengisoli</name>
    <dbReference type="NCBI Taxonomy" id="363844"/>
    <lineage>
        <taxon>Bacteria</taxon>
        <taxon>Pseudomonadati</taxon>
        <taxon>Pseudomonadota</taxon>
        <taxon>Betaproteobacteria</taxon>
        <taxon>Burkholderiales</taxon>
        <taxon>Comamonadaceae</taxon>
        <taxon>Variovorax</taxon>
    </lineage>
</organism>
<accession>A0ABT8S1Z9</accession>
<feature type="region of interest" description="Disordered" evidence="1">
    <location>
        <begin position="35"/>
        <end position="59"/>
    </location>
</feature>
<feature type="transmembrane region" description="Helical" evidence="2">
    <location>
        <begin position="6"/>
        <end position="25"/>
    </location>
</feature>
<evidence type="ECO:0000256" key="2">
    <source>
        <dbReference type="SAM" id="Phobius"/>
    </source>
</evidence>
<dbReference type="RefSeq" id="WP_301808454.1">
    <property type="nucleotide sequence ID" value="NZ_JAUJZH010000007.1"/>
</dbReference>